<feature type="region of interest" description="Disordered" evidence="1">
    <location>
        <begin position="72"/>
        <end position="98"/>
    </location>
</feature>
<feature type="compositionally biased region" description="Basic and acidic residues" evidence="1">
    <location>
        <begin position="81"/>
        <end position="92"/>
    </location>
</feature>
<sequence>MKQKIKEITNKIKGFFRNSSISKKEGLYIAIFTGICVILISGIVVLKGVNADKGNEAKEPIEKEVSLDVPNDTANSQAMENSERVEKEKADSTKPVSTPKLSFINPVEGKIVKGYDDAIISGDKMRSEMYGGISVAAKIGTEVKAGEAGVVDEVKNNDVMFGTTVVIKHTNGVKTEYCNLDTNLKVKKGDNVTKGQVIGKVGKTAQSLGASLKCEFLHIRMYELKDKEYKEIDPGKYFSFKK</sequence>
<evidence type="ECO:0000259" key="3">
    <source>
        <dbReference type="Pfam" id="PF01551"/>
    </source>
</evidence>
<gene>
    <name evidence="4" type="ORF">CLTHE_08010</name>
</gene>
<proteinExistence type="predicted"/>
<dbReference type="OrthoDB" id="9801106at2"/>
<protein>
    <submittedName>
        <fullName evidence="4">Putative peptidase</fullName>
    </submittedName>
</protein>
<feature type="domain" description="M23ase beta-sheet core" evidence="3">
    <location>
        <begin position="130"/>
        <end position="217"/>
    </location>
</feature>
<evidence type="ECO:0000256" key="1">
    <source>
        <dbReference type="SAM" id="MobiDB-lite"/>
    </source>
</evidence>
<organism evidence="4 5">
    <name type="scientific">Clostridium thermobutyricum DSM 4928</name>
    <dbReference type="NCBI Taxonomy" id="1121339"/>
    <lineage>
        <taxon>Bacteria</taxon>
        <taxon>Bacillati</taxon>
        <taxon>Bacillota</taxon>
        <taxon>Clostridia</taxon>
        <taxon>Eubacteriales</taxon>
        <taxon>Clostridiaceae</taxon>
        <taxon>Clostridium</taxon>
    </lineage>
</organism>
<dbReference type="InterPro" id="IPR016047">
    <property type="entry name" value="M23ase_b-sheet_dom"/>
</dbReference>
<keyword evidence="2" id="KW-0472">Membrane</keyword>
<dbReference type="SUPFAM" id="SSF51261">
    <property type="entry name" value="Duplicated hybrid motif"/>
    <property type="match status" value="1"/>
</dbReference>
<feature type="transmembrane region" description="Helical" evidence="2">
    <location>
        <begin position="27"/>
        <end position="46"/>
    </location>
</feature>
<comment type="caution">
    <text evidence="4">The sequence shown here is derived from an EMBL/GenBank/DDBJ whole genome shotgun (WGS) entry which is preliminary data.</text>
</comment>
<dbReference type="Proteomes" id="UP000191448">
    <property type="component" value="Unassembled WGS sequence"/>
</dbReference>
<dbReference type="AlphaFoldDB" id="A0A1V4SYL8"/>
<evidence type="ECO:0000313" key="4">
    <source>
        <dbReference type="EMBL" id="OPX49054.1"/>
    </source>
</evidence>
<dbReference type="Gene3D" id="2.70.70.10">
    <property type="entry name" value="Glucose Permease (Domain IIA)"/>
    <property type="match status" value="1"/>
</dbReference>
<keyword evidence="2" id="KW-0812">Transmembrane</keyword>
<dbReference type="Pfam" id="PF01551">
    <property type="entry name" value="Peptidase_M23"/>
    <property type="match status" value="1"/>
</dbReference>
<dbReference type="PANTHER" id="PTHR21666">
    <property type="entry name" value="PEPTIDASE-RELATED"/>
    <property type="match status" value="1"/>
</dbReference>
<dbReference type="InterPro" id="IPR011055">
    <property type="entry name" value="Dup_hybrid_motif"/>
</dbReference>
<accession>A0A1V4SYL8</accession>
<dbReference type="RefSeq" id="WP_080022108.1">
    <property type="nucleotide sequence ID" value="NZ_LTAY01000026.1"/>
</dbReference>
<dbReference type="CDD" id="cd12797">
    <property type="entry name" value="M23_peptidase"/>
    <property type="match status" value="1"/>
</dbReference>
<dbReference type="EMBL" id="LTAY01000026">
    <property type="protein sequence ID" value="OPX49054.1"/>
    <property type="molecule type" value="Genomic_DNA"/>
</dbReference>
<keyword evidence="2" id="KW-1133">Transmembrane helix</keyword>
<evidence type="ECO:0000313" key="5">
    <source>
        <dbReference type="Proteomes" id="UP000191448"/>
    </source>
</evidence>
<dbReference type="GO" id="GO:0004222">
    <property type="term" value="F:metalloendopeptidase activity"/>
    <property type="evidence" value="ECO:0007669"/>
    <property type="project" value="TreeGrafter"/>
</dbReference>
<reference evidence="4 5" key="1">
    <citation type="submission" date="2016-02" db="EMBL/GenBank/DDBJ databases">
        <title>Genome sequence of Clostridium thermobutyricum DSM 4928.</title>
        <authorList>
            <person name="Poehlein A."/>
            <person name="Daniel R."/>
        </authorList>
    </citation>
    <scope>NUCLEOTIDE SEQUENCE [LARGE SCALE GENOMIC DNA]</scope>
    <source>
        <strain evidence="4 5">DSM 4928</strain>
    </source>
</reference>
<name>A0A1V4SYL8_9CLOT</name>
<evidence type="ECO:0000256" key="2">
    <source>
        <dbReference type="SAM" id="Phobius"/>
    </source>
</evidence>
<dbReference type="InterPro" id="IPR050570">
    <property type="entry name" value="Cell_wall_metabolism_enzyme"/>
</dbReference>
<dbReference type="PANTHER" id="PTHR21666:SF270">
    <property type="entry name" value="MUREIN HYDROLASE ACTIVATOR ENVC"/>
    <property type="match status" value="1"/>
</dbReference>